<keyword evidence="2" id="KW-0804">Transcription</keyword>
<keyword evidence="1" id="KW-0805">Transcription regulation</keyword>
<dbReference type="AlphaFoldDB" id="A0A5C7IZ88"/>
<accession>A0A5C7IZ88</accession>
<gene>
    <name evidence="4" type="ORF">EZV62_003017</name>
</gene>
<dbReference type="InterPro" id="IPR005202">
    <property type="entry name" value="TF_GRAS"/>
</dbReference>
<sequence>MMMQLQVDELLLQSWPDYRSVDSTMEEIGLYFGEENAQLSNFEFSSSPMEDFSYADHDDSSQSHDLLVYGDHVESPPVVFPMDDEVDELKGLCEWVVSQEDVESLNLSTISSDHQESICVQSDQTSLVLPSKDMEIDDHLSILHLLKAYGEATELGQEDLAREIARRLKEKACPIGTTLERVAYHFIKALENQVDYLSTQSIKNHEAAFKAFYQIFPYGRFAHFAANSMILEAIPEDTRVVHIVDFDIGKGIQWPPLIEELSRRSSGNALFRLISIKWEEDHDCPSLNSFAETKKRLYEHAQISGLRLKVEEMDMEGLAIEMEKIKRRGRRNEWLSFNLMVDLPHMGTIRNVKHVIEFLKIAKDSINDHSVNFNGTSRGIITAGNVIEAEKLMDSNGFASFFQGKLLQLQAFFESMEWHFPFQFIEARMAMESLFLAPQVSYLSRGSQKWEETTTTREGRDLEAIGLKAWRMSRDHVQEAKELVREGESLYWVSTEGDSENQLVLGYMGTPLIRFSSWR</sequence>
<protein>
    <submittedName>
        <fullName evidence="4">Uncharacterized protein</fullName>
    </submittedName>
</protein>
<proteinExistence type="inferred from homology"/>
<dbReference type="EMBL" id="VAHF01000001">
    <property type="protein sequence ID" value="TXG74438.1"/>
    <property type="molecule type" value="Genomic_DNA"/>
</dbReference>
<evidence type="ECO:0000256" key="2">
    <source>
        <dbReference type="ARBA" id="ARBA00023163"/>
    </source>
</evidence>
<dbReference type="Pfam" id="PF03514">
    <property type="entry name" value="GRAS"/>
    <property type="match status" value="1"/>
</dbReference>
<evidence type="ECO:0000256" key="3">
    <source>
        <dbReference type="PROSITE-ProRule" id="PRU01191"/>
    </source>
</evidence>
<feature type="short sequence motif" description="VHIID" evidence="3">
    <location>
        <begin position="241"/>
        <end position="245"/>
    </location>
</feature>
<feature type="region of interest" description="SAW" evidence="3">
    <location>
        <begin position="444"/>
        <end position="519"/>
    </location>
</feature>
<dbReference type="OrthoDB" id="1935022at2759"/>
<dbReference type="PANTHER" id="PTHR31636">
    <property type="entry name" value="OSJNBA0084A10.13 PROTEIN-RELATED"/>
    <property type="match status" value="1"/>
</dbReference>
<evidence type="ECO:0000313" key="4">
    <source>
        <dbReference type="EMBL" id="TXG74438.1"/>
    </source>
</evidence>
<comment type="caution">
    <text evidence="4">The sequence shown here is derived from an EMBL/GenBank/DDBJ whole genome shotgun (WGS) entry which is preliminary data.</text>
</comment>
<comment type="similarity">
    <text evidence="3">Belongs to the GRAS family.</text>
</comment>
<name>A0A5C7IZ88_9ROSI</name>
<reference evidence="5" key="1">
    <citation type="journal article" date="2019" name="Gigascience">
        <title>De novo genome assembly of the endangered Acer yangbiense, a plant species with extremely small populations endemic to Yunnan Province, China.</title>
        <authorList>
            <person name="Yang J."/>
            <person name="Wariss H.M."/>
            <person name="Tao L."/>
            <person name="Zhang R."/>
            <person name="Yun Q."/>
            <person name="Hollingsworth P."/>
            <person name="Dao Z."/>
            <person name="Luo G."/>
            <person name="Guo H."/>
            <person name="Ma Y."/>
            <person name="Sun W."/>
        </authorList>
    </citation>
    <scope>NUCLEOTIDE SEQUENCE [LARGE SCALE GENOMIC DNA]</scope>
    <source>
        <strain evidence="5">cv. Malutang</strain>
    </source>
</reference>
<evidence type="ECO:0000256" key="1">
    <source>
        <dbReference type="ARBA" id="ARBA00023015"/>
    </source>
</evidence>
<dbReference type="Proteomes" id="UP000323000">
    <property type="component" value="Chromosome 1"/>
</dbReference>
<evidence type="ECO:0000313" key="5">
    <source>
        <dbReference type="Proteomes" id="UP000323000"/>
    </source>
</evidence>
<comment type="caution">
    <text evidence="3">Lacks conserved residue(s) required for the propagation of feature annotation.</text>
</comment>
<dbReference type="PROSITE" id="PS50985">
    <property type="entry name" value="GRAS"/>
    <property type="match status" value="1"/>
</dbReference>
<organism evidence="4 5">
    <name type="scientific">Acer yangbiense</name>
    <dbReference type="NCBI Taxonomy" id="1000413"/>
    <lineage>
        <taxon>Eukaryota</taxon>
        <taxon>Viridiplantae</taxon>
        <taxon>Streptophyta</taxon>
        <taxon>Embryophyta</taxon>
        <taxon>Tracheophyta</taxon>
        <taxon>Spermatophyta</taxon>
        <taxon>Magnoliopsida</taxon>
        <taxon>eudicotyledons</taxon>
        <taxon>Gunneridae</taxon>
        <taxon>Pentapetalae</taxon>
        <taxon>rosids</taxon>
        <taxon>malvids</taxon>
        <taxon>Sapindales</taxon>
        <taxon>Sapindaceae</taxon>
        <taxon>Hippocastanoideae</taxon>
        <taxon>Acereae</taxon>
        <taxon>Acer</taxon>
    </lineage>
</organism>
<keyword evidence="5" id="KW-1185">Reference proteome</keyword>